<feature type="region of interest" description="Disordered" evidence="3">
    <location>
        <begin position="223"/>
        <end position="348"/>
    </location>
</feature>
<evidence type="ECO:0000256" key="1">
    <source>
        <dbReference type="ARBA" id="ARBA00004123"/>
    </source>
</evidence>
<keyword evidence="2" id="KW-0539">Nucleus</keyword>
<evidence type="ECO:0008006" key="6">
    <source>
        <dbReference type="Google" id="ProtNLM"/>
    </source>
</evidence>
<keyword evidence="5" id="KW-1185">Reference proteome</keyword>
<dbReference type="AlphaFoldDB" id="A0A2T2NQ72"/>
<protein>
    <recommendedName>
        <fullName evidence="6">Tho complex subunit 7 mft1p</fullName>
    </recommendedName>
</protein>
<dbReference type="GO" id="GO:0006397">
    <property type="term" value="P:mRNA processing"/>
    <property type="evidence" value="ECO:0007669"/>
    <property type="project" value="InterPro"/>
</dbReference>
<dbReference type="OrthoDB" id="205166at2759"/>
<feature type="compositionally biased region" description="Basic and acidic residues" evidence="3">
    <location>
        <begin position="223"/>
        <end position="234"/>
    </location>
</feature>
<sequence length="348" mass="39047">MAPQGWTLLSQEEEDALHNVSRLLNIEWRPFQRISSRVIKPGAIDNLRFVQLPSPPPDASAADEAAAALAAQRGKQEREFTVWRSDIVNELELLEYAILRQEYTTKSNVKERDRYAIEKTAILNKQQHVKEDIEGLRGTLEQARETLAVRKTYDELTEKITNSKMLKSREEQANAHQKLDEEIAELEAEVQVFKDTWHDRAVQFGRIEQEAREMLRMIKDEKEEAERKEGMMKDENDDVDGEGSTTRGDASHVGTPRPDGSQTPLHVSQQGEVGGQLKVPQDRLAPVSRENSTALSVRSGLNGDTDMVDSGAVSQNGHADNDSSGIESGEEEEGEEREEGEEGEAEDD</sequence>
<dbReference type="STRING" id="1448308.A0A2T2NQ72"/>
<gene>
    <name evidence="4" type="ORF">BS50DRAFT_550495</name>
</gene>
<accession>A0A2T2NQ72</accession>
<dbReference type="InterPro" id="IPR008501">
    <property type="entry name" value="THOC7/Mft1"/>
</dbReference>
<name>A0A2T2NQ72_CORCC</name>
<evidence type="ECO:0000256" key="2">
    <source>
        <dbReference type="ARBA" id="ARBA00023242"/>
    </source>
</evidence>
<proteinExistence type="predicted"/>
<dbReference type="GO" id="GO:0000445">
    <property type="term" value="C:THO complex part of transcription export complex"/>
    <property type="evidence" value="ECO:0007669"/>
    <property type="project" value="InterPro"/>
</dbReference>
<evidence type="ECO:0000256" key="3">
    <source>
        <dbReference type="SAM" id="MobiDB-lite"/>
    </source>
</evidence>
<feature type="compositionally biased region" description="Acidic residues" evidence="3">
    <location>
        <begin position="328"/>
        <end position="348"/>
    </location>
</feature>
<dbReference type="EMBL" id="KZ678134">
    <property type="protein sequence ID" value="PSN67587.1"/>
    <property type="molecule type" value="Genomic_DNA"/>
</dbReference>
<comment type="subcellular location">
    <subcellularLocation>
        <location evidence="1">Nucleus</location>
    </subcellularLocation>
</comment>
<feature type="compositionally biased region" description="Polar residues" evidence="3">
    <location>
        <begin position="260"/>
        <end position="271"/>
    </location>
</feature>
<evidence type="ECO:0000313" key="4">
    <source>
        <dbReference type="EMBL" id="PSN67587.1"/>
    </source>
</evidence>
<reference evidence="4 5" key="1">
    <citation type="journal article" date="2018" name="Front. Microbiol.">
        <title>Genome-Wide Analysis of Corynespora cassiicola Leaf Fall Disease Putative Effectors.</title>
        <authorList>
            <person name="Lopez D."/>
            <person name="Ribeiro S."/>
            <person name="Label P."/>
            <person name="Fumanal B."/>
            <person name="Venisse J.S."/>
            <person name="Kohler A."/>
            <person name="de Oliveira R.R."/>
            <person name="Labutti K."/>
            <person name="Lipzen A."/>
            <person name="Lail K."/>
            <person name="Bauer D."/>
            <person name="Ohm R.A."/>
            <person name="Barry K.W."/>
            <person name="Spatafora J."/>
            <person name="Grigoriev I.V."/>
            <person name="Martin F.M."/>
            <person name="Pujade-Renaud V."/>
        </authorList>
    </citation>
    <scope>NUCLEOTIDE SEQUENCE [LARGE SCALE GENOMIC DNA]</scope>
    <source>
        <strain evidence="4 5">Philippines</strain>
    </source>
</reference>
<dbReference type="Proteomes" id="UP000240883">
    <property type="component" value="Unassembled WGS sequence"/>
</dbReference>
<dbReference type="Pfam" id="PF05615">
    <property type="entry name" value="THOC7"/>
    <property type="match status" value="1"/>
</dbReference>
<organism evidence="4 5">
    <name type="scientific">Corynespora cassiicola Philippines</name>
    <dbReference type="NCBI Taxonomy" id="1448308"/>
    <lineage>
        <taxon>Eukaryota</taxon>
        <taxon>Fungi</taxon>
        <taxon>Dikarya</taxon>
        <taxon>Ascomycota</taxon>
        <taxon>Pezizomycotina</taxon>
        <taxon>Dothideomycetes</taxon>
        <taxon>Pleosporomycetidae</taxon>
        <taxon>Pleosporales</taxon>
        <taxon>Corynesporascaceae</taxon>
        <taxon>Corynespora</taxon>
    </lineage>
</organism>
<evidence type="ECO:0000313" key="5">
    <source>
        <dbReference type="Proteomes" id="UP000240883"/>
    </source>
</evidence>